<name>A0A1I6JCG2_9FIRM</name>
<dbReference type="InterPro" id="IPR009229">
    <property type="entry name" value="AgrD"/>
</dbReference>
<dbReference type="OrthoDB" id="1922077at2"/>
<dbReference type="Proteomes" id="UP000199659">
    <property type="component" value="Unassembled WGS sequence"/>
</dbReference>
<dbReference type="RefSeq" id="WP_092560123.1">
    <property type="nucleotide sequence ID" value="NZ_FOYZ01000005.1"/>
</dbReference>
<gene>
    <name evidence="1" type="ORF">SAMN05661086_01556</name>
</gene>
<accession>A0A1I6JCG2</accession>
<protein>
    <submittedName>
        <fullName evidence="1">Cyclic lactone autoinducer peptide</fullName>
    </submittedName>
</protein>
<reference evidence="1 2" key="1">
    <citation type="submission" date="2016-10" db="EMBL/GenBank/DDBJ databases">
        <authorList>
            <person name="de Groot N.N."/>
        </authorList>
    </citation>
    <scope>NUCLEOTIDE SEQUENCE [LARGE SCALE GENOMIC DNA]</scope>
    <source>
        <strain evidence="1 2">743A</strain>
    </source>
</reference>
<dbReference type="STRING" id="37658.SAMN05661086_01556"/>
<dbReference type="AlphaFoldDB" id="A0A1I6JCG2"/>
<sequence length="46" mass="5211">MKKGTHVLQKAIGTFSESVVKGNVNSACIWWLHQPKLPRGCEKFKK</sequence>
<dbReference type="NCBIfam" id="TIGR04223">
    <property type="entry name" value="quorum_AgrD"/>
    <property type="match status" value="1"/>
</dbReference>
<proteinExistence type="predicted"/>
<keyword evidence="2" id="KW-1185">Reference proteome</keyword>
<evidence type="ECO:0000313" key="2">
    <source>
        <dbReference type="Proteomes" id="UP000199659"/>
    </source>
</evidence>
<dbReference type="EMBL" id="FOYZ01000005">
    <property type="protein sequence ID" value="SFR76604.1"/>
    <property type="molecule type" value="Genomic_DNA"/>
</dbReference>
<evidence type="ECO:0000313" key="1">
    <source>
        <dbReference type="EMBL" id="SFR76604.1"/>
    </source>
</evidence>
<organism evidence="1 2">
    <name type="scientific">Anaeromicropila populeti</name>
    <dbReference type="NCBI Taxonomy" id="37658"/>
    <lineage>
        <taxon>Bacteria</taxon>
        <taxon>Bacillati</taxon>
        <taxon>Bacillota</taxon>
        <taxon>Clostridia</taxon>
        <taxon>Lachnospirales</taxon>
        <taxon>Lachnospiraceae</taxon>
        <taxon>Anaeromicropila</taxon>
    </lineage>
</organism>